<protein>
    <submittedName>
        <fullName evidence="1">Uncharacterized protein</fullName>
    </submittedName>
</protein>
<dbReference type="EMBL" id="CP001407">
    <property type="protein sequence ID" value="ACO30717.1"/>
    <property type="molecule type" value="Genomic_DNA"/>
</dbReference>
<proteinExistence type="predicted"/>
<evidence type="ECO:0000313" key="1">
    <source>
        <dbReference type="EMBL" id="ACO30717.1"/>
    </source>
</evidence>
<evidence type="ECO:0000313" key="2">
    <source>
        <dbReference type="Proteomes" id="UP000002210"/>
    </source>
</evidence>
<organism evidence="1 2">
    <name type="scientific">Bacillus cereus (strain 03BB102)</name>
    <dbReference type="NCBI Taxonomy" id="572264"/>
    <lineage>
        <taxon>Bacteria</taxon>
        <taxon>Bacillati</taxon>
        <taxon>Bacillota</taxon>
        <taxon>Bacilli</taxon>
        <taxon>Bacillales</taxon>
        <taxon>Bacillaceae</taxon>
        <taxon>Bacillus</taxon>
        <taxon>Bacillus cereus group</taxon>
    </lineage>
</organism>
<gene>
    <name evidence="1" type="ordered locus">BCA_3582</name>
</gene>
<dbReference type="PATRIC" id="fig|572264.18.peg.3542"/>
<sequence>MGVGTTAVSAFAGAKLGAAVGTVFGGPIGTVAGACIGFGVSIGASIVTDGIKFNKGDWNHDGKQDSIKDKVKTGIGAALDKII</sequence>
<dbReference type="Proteomes" id="UP000002210">
    <property type="component" value="Chromosome"/>
</dbReference>
<accession>A0A158RTS7</accession>
<dbReference type="AlphaFoldDB" id="A0A158RTS7"/>
<dbReference type="KEGG" id="bcx:BCA_3582"/>
<name>A0A158RTS7_BACC3</name>
<reference evidence="1 2" key="1">
    <citation type="submission" date="2009-02" db="EMBL/GenBank/DDBJ databases">
        <title>Genome sequence of Bacillus cereus 03BB102.</title>
        <authorList>
            <person name="Dodson R.J."/>
            <person name="Jackson P."/>
            <person name="Munk A.C."/>
            <person name="Brettin T."/>
            <person name="Bruce D."/>
            <person name="Detter C."/>
            <person name="Tapia R."/>
            <person name="Han C."/>
            <person name="Sutton G."/>
            <person name="Sims D."/>
        </authorList>
    </citation>
    <scope>NUCLEOTIDE SEQUENCE [LARGE SCALE GENOMIC DNA]</scope>
    <source>
        <strain evidence="1 2">03BB102</strain>
    </source>
</reference>